<dbReference type="AlphaFoldDB" id="A0A540R6A7"/>
<accession>A0A540R6A7</accession>
<feature type="region of interest" description="Disordered" evidence="1">
    <location>
        <begin position="1"/>
        <end position="69"/>
    </location>
</feature>
<dbReference type="GeneID" id="79852368"/>
<dbReference type="Proteomes" id="UP000318080">
    <property type="component" value="Unassembled WGS sequence"/>
</dbReference>
<name>A0A540R6A7_9CORY</name>
<comment type="caution">
    <text evidence="2">The sequence shown here is derived from an EMBL/GenBank/DDBJ whole genome shotgun (WGS) entry which is preliminary data.</text>
</comment>
<proteinExistence type="predicted"/>
<reference evidence="2 3" key="1">
    <citation type="submission" date="2019-06" db="EMBL/GenBank/DDBJ databases">
        <title>Draft genome of C. phoceense Strain 272.</title>
        <authorList>
            <person name="Pacheco L.G.C."/>
            <person name="Barberis C.M."/>
            <person name="Almuzara M.N."/>
            <person name="Traglia G.M."/>
            <person name="Santos C.S."/>
            <person name="Rocha D.J.P.G."/>
            <person name="Aguiar E.R.G.R."/>
            <person name="Vay C.A."/>
        </authorList>
    </citation>
    <scope>NUCLEOTIDE SEQUENCE [LARGE SCALE GENOMIC DNA]</scope>
    <source>
        <strain evidence="2 3">272</strain>
    </source>
</reference>
<dbReference type="STRING" id="1686286.GCA_900092335_01101"/>
<evidence type="ECO:0000256" key="1">
    <source>
        <dbReference type="SAM" id="MobiDB-lite"/>
    </source>
</evidence>
<dbReference type="EMBL" id="VHIR01000010">
    <property type="protein sequence ID" value="TQE43268.1"/>
    <property type="molecule type" value="Genomic_DNA"/>
</dbReference>
<dbReference type="RefSeq" id="WP_066487847.1">
    <property type="nucleotide sequence ID" value="NZ_JADPQA010000014.1"/>
</dbReference>
<sequence length="69" mass="7690">MTQPRKRRRATRLSDAPNYDRTADRPPFQSAFGPDGERAVPVDDEAAAAGEELTGEEFYRAQQPPHYGA</sequence>
<protein>
    <submittedName>
        <fullName evidence="2">Uncharacterized protein</fullName>
    </submittedName>
</protein>
<evidence type="ECO:0000313" key="2">
    <source>
        <dbReference type="EMBL" id="TQE43268.1"/>
    </source>
</evidence>
<evidence type="ECO:0000313" key="3">
    <source>
        <dbReference type="Proteomes" id="UP000318080"/>
    </source>
</evidence>
<keyword evidence="3" id="KW-1185">Reference proteome</keyword>
<feature type="compositionally biased region" description="Basic residues" evidence="1">
    <location>
        <begin position="1"/>
        <end position="11"/>
    </location>
</feature>
<organism evidence="2 3">
    <name type="scientific">Corynebacterium phoceense</name>
    <dbReference type="NCBI Taxonomy" id="1686286"/>
    <lineage>
        <taxon>Bacteria</taxon>
        <taxon>Bacillati</taxon>
        <taxon>Actinomycetota</taxon>
        <taxon>Actinomycetes</taxon>
        <taxon>Mycobacteriales</taxon>
        <taxon>Corynebacteriaceae</taxon>
        <taxon>Corynebacterium</taxon>
    </lineage>
</organism>
<gene>
    <name evidence="2" type="ORF">EJK80_07910</name>
</gene>